<dbReference type="EMBL" id="PNCJ01000009">
    <property type="protein sequence ID" value="TMP38353.1"/>
    <property type="molecule type" value="Genomic_DNA"/>
</dbReference>
<keyword evidence="1" id="KW-0812">Transmembrane</keyword>
<reference evidence="2 3" key="1">
    <citation type="submission" date="2018-01" db="EMBL/GenBank/DDBJ databases">
        <authorList>
            <person name="Paulsen S."/>
            <person name="Gram L.K."/>
        </authorList>
    </citation>
    <scope>NUCLEOTIDE SEQUENCE [LARGE SCALE GENOMIC DNA]</scope>
    <source>
        <strain evidence="2 3">S2599</strain>
    </source>
</reference>
<reference evidence="3" key="2">
    <citation type="submission" date="2019-06" db="EMBL/GenBank/DDBJ databases">
        <title>Co-occurence of chitin degradation, pigmentation and bioactivity in marine Pseudoalteromonas.</title>
        <authorList>
            <person name="Sonnenschein E.C."/>
            <person name="Bech P.K."/>
        </authorList>
    </citation>
    <scope>NUCLEOTIDE SEQUENCE [LARGE SCALE GENOMIC DNA]</scope>
    <source>
        <strain evidence="3">S2599</strain>
    </source>
</reference>
<keyword evidence="1" id="KW-1133">Transmembrane helix</keyword>
<protein>
    <submittedName>
        <fullName evidence="2">Uncharacterized protein</fullName>
    </submittedName>
</protein>
<accession>A0A5S3X2H6</accession>
<comment type="caution">
    <text evidence="2">The sequence shown here is derived from an EMBL/GenBank/DDBJ whole genome shotgun (WGS) entry which is preliminary data.</text>
</comment>
<sequence length="110" mass="12727">MIVPLRIFIVKITSYITSNIPILILLYINCLKLFFKKANTAFFTSLSQIHEEVVVLTTRKMAQRACNQTSFAKKFFVRPQSYWLNQNNHIYLRLRLSLAGGLASPQANFE</sequence>
<evidence type="ECO:0000256" key="1">
    <source>
        <dbReference type="SAM" id="Phobius"/>
    </source>
</evidence>
<name>A0A5S3X2H6_9GAMM</name>
<evidence type="ECO:0000313" key="3">
    <source>
        <dbReference type="Proteomes" id="UP000306719"/>
    </source>
</evidence>
<evidence type="ECO:0000313" key="2">
    <source>
        <dbReference type="EMBL" id="TMP38353.1"/>
    </source>
</evidence>
<dbReference type="Proteomes" id="UP000306719">
    <property type="component" value="Unassembled WGS sequence"/>
</dbReference>
<proteinExistence type="predicted"/>
<dbReference type="AlphaFoldDB" id="A0A5S3X2H6"/>
<feature type="transmembrane region" description="Helical" evidence="1">
    <location>
        <begin position="12"/>
        <end position="35"/>
    </location>
</feature>
<gene>
    <name evidence="2" type="ORF">CWB98_06375</name>
</gene>
<keyword evidence="1" id="KW-0472">Membrane</keyword>
<organism evidence="2 3">
    <name type="scientific">Pseudoalteromonas rubra</name>
    <dbReference type="NCBI Taxonomy" id="43658"/>
    <lineage>
        <taxon>Bacteria</taxon>
        <taxon>Pseudomonadati</taxon>
        <taxon>Pseudomonadota</taxon>
        <taxon>Gammaproteobacteria</taxon>
        <taxon>Alteromonadales</taxon>
        <taxon>Pseudoalteromonadaceae</taxon>
        <taxon>Pseudoalteromonas</taxon>
    </lineage>
</organism>